<keyword evidence="1" id="KW-1133">Transmembrane helix</keyword>
<dbReference type="Proteomes" id="UP000250358">
    <property type="component" value="Unassembled WGS sequence"/>
</dbReference>
<feature type="domain" description="FecR protein" evidence="2">
    <location>
        <begin position="112"/>
        <end position="203"/>
    </location>
</feature>
<dbReference type="InterPro" id="IPR032623">
    <property type="entry name" value="FecR_N"/>
</dbReference>
<dbReference type="Gene3D" id="2.60.120.1440">
    <property type="match status" value="1"/>
</dbReference>
<proteinExistence type="predicted"/>
<dbReference type="GO" id="GO:0016989">
    <property type="term" value="F:sigma factor antagonist activity"/>
    <property type="evidence" value="ECO:0007669"/>
    <property type="project" value="TreeGrafter"/>
</dbReference>
<evidence type="ECO:0000259" key="2">
    <source>
        <dbReference type="Pfam" id="PF04773"/>
    </source>
</evidence>
<dbReference type="PANTHER" id="PTHR30273">
    <property type="entry name" value="PERIPLASMIC SIGNAL SENSOR AND SIGMA FACTOR ACTIVATOR FECR-RELATED"/>
    <property type="match status" value="1"/>
</dbReference>
<dbReference type="Pfam" id="PF04773">
    <property type="entry name" value="FecR"/>
    <property type="match status" value="1"/>
</dbReference>
<feature type="transmembrane region" description="Helical" evidence="1">
    <location>
        <begin position="87"/>
        <end position="107"/>
    </location>
</feature>
<keyword evidence="1" id="KW-0472">Membrane</keyword>
<dbReference type="EMBL" id="UAQM01000048">
    <property type="protein sequence ID" value="SPU46704.1"/>
    <property type="molecule type" value="Genomic_DNA"/>
</dbReference>
<dbReference type="PANTHER" id="PTHR30273:SF2">
    <property type="entry name" value="PROTEIN FECR"/>
    <property type="match status" value="1"/>
</dbReference>
<keyword evidence="1" id="KW-0812">Transmembrane</keyword>
<gene>
    <name evidence="4" type="ORF">NCTC11165_03047</name>
</gene>
<reference evidence="4 5" key="1">
    <citation type="submission" date="2018-06" db="EMBL/GenBank/DDBJ databases">
        <authorList>
            <consortium name="Pathogen Informatics"/>
            <person name="Doyle S."/>
        </authorList>
    </citation>
    <scope>NUCLEOTIDE SEQUENCE [LARGE SCALE GENOMIC DNA]</scope>
    <source>
        <strain evidence="4 5">NCTC11165</strain>
    </source>
</reference>
<dbReference type="InterPro" id="IPR006860">
    <property type="entry name" value="FecR"/>
</dbReference>
<dbReference type="InterPro" id="IPR012373">
    <property type="entry name" value="Ferrdict_sens_TM"/>
</dbReference>
<evidence type="ECO:0000313" key="4">
    <source>
        <dbReference type="EMBL" id="SPU46704.1"/>
    </source>
</evidence>
<organism evidence="4 5">
    <name type="scientific">Brevundimonas diminuta</name>
    <name type="common">Pseudomonas diminuta</name>
    <dbReference type="NCBI Taxonomy" id="293"/>
    <lineage>
        <taxon>Bacteria</taxon>
        <taxon>Pseudomonadati</taxon>
        <taxon>Pseudomonadota</taxon>
        <taxon>Alphaproteobacteria</taxon>
        <taxon>Caulobacterales</taxon>
        <taxon>Caulobacteraceae</taxon>
        <taxon>Brevundimonas</taxon>
    </lineage>
</organism>
<evidence type="ECO:0000256" key="1">
    <source>
        <dbReference type="SAM" id="Phobius"/>
    </source>
</evidence>
<protein>
    <submittedName>
        <fullName evidence="4">Fec operon regulator FecR</fullName>
    </submittedName>
</protein>
<dbReference type="Pfam" id="PF16220">
    <property type="entry name" value="DUF4880"/>
    <property type="match status" value="1"/>
</dbReference>
<accession>A0A2X1B7B1</accession>
<dbReference type="RefSeq" id="WP_128116425.1">
    <property type="nucleotide sequence ID" value="NZ_UAQM01000048.1"/>
</dbReference>
<sequence length="325" mass="35025">MSAQQHRRTAADDQAANWIARLGTRSISLQTIEEFAQWRRDPVNARAYQRAEQLWAKSNTLSSDTDIQAALDSAMQRRPKARRLKPVLMAGLATAMAVALVVGFTMWEARGVYRTSVGEQTVVQLADGSRIRLDTDTRLKVRFSDGERHIDLTNGQAFFEVAHDPRRPFVVSTSDASVTAVGTVFEVRHIGDVTRVVLVSGAVDVAQARPGVAPQRLSPNQQSAVGKGQARVSAVDAAVATSWTGGELVFVDTPLAEAVAEMNRYLADPIVLDAPAAARTSINGVFRSGDRAAFVAAAAQLLNLRTVTEPDGRVRLIGPGNIGET</sequence>
<feature type="domain" description="FecR N-terminal" evidence="3">
    <location>
        <begin position="13"/>
        <end position="54"/>
    </location>
</feature>
<name>A0A2X1B7B1_BREDI</name>
<dbReference type="PIRSF" id="PIRSF018266">
    <property type="entry name" value="FecR"/>
    <property type="match status" value="1"/>
</dbReference>
<evidence type="ECO:0000259" key="3">
    <source>
        <dbReference type="Pfam" id="PF16220"/>
    </source>
</evidence>
<evidence type="ECO:0000313" key="5">
    <source>
        <dbReference type="Proteomes" id="UP000250358"/>
    </source>
</evidence>
<dbReference type="AlphaFoldDB" id="A0A2X1B7B1"/>